<comment type="caution">
    <text evidence="2">The sequence shown here is derived from an EMBL/GenBank/DDBJ whole genome shotgun (WGS) entry which is preliminary data.</text>
</comment>
<dbReference type="Gene3D" id="3.20.20.80">
    <property type="entry name" value="Glycosidases"/>
    <property type="match status" value="1"/>
</dbReference>
<protein>
    <submittedName>
        <fullName evidence="2">Malto-oligosyltrehalose synthase</fullName>
    </submittedName>
</protein>
<dbReference type="SMART" id="SM00642">
    <property type="entry name" value="Aamy"/>
    <property type="match status" value="1"/>
</dbReference>
<dbReference type="Proteomes" id="UP001201161">
    <property type="component" value="Unassembled WGS sequence"/>
</dbReference>
<dbReference type="PANTHER" id="PTHR10357">
    <property type="entry name" value="ALPHA-AMYLASE FAMILY MEMBER"/>
    <property type="match status" value="1"/>
</dbReference>
<dbReference type="InterPro" id="IPR017853">
    <property type="entry name" value="GH"/>
</dbReference>
<dbReference type="InterPro" id="IPR013797">
    <property type="entry name" value="Maltooligo_trehalose_synth_4"/>
</dbReference>
<dbReference type="Gene3D" id="1.10.150.200">
    <property type="entry name" value="Maltooligosyl trehalose synthase, domain 3"/>
    <property type="match status" value="1"/>
</dbReference>
<gene>
    <name evidence="2" type="primary">treY</name>
    <name evidence="2" type="ORF">L2K70_04140</name>
</gene>
<keyword evidence="3" id="KW-1185">Reference proteome</keyword>
<accession>A0ABS9H981</accession>
<dbReference type="CDD" id="cd11336">
    <property type="entry name" value="AmyAc_MTSase"/>
    <property type="match status" value="1"/>
</dbReference>
<evidence type="ECO:0000313" key="2">
    <source>
        <dbReference type="EMBL" id="MCF6376786.1"/>
    </source>
</evidence>
<dbReference type="InterPro" id="IPR006047">
    <property type="entry name" value="GH13_cat_dom"/>
</dbReference>
<dbReference type="PANTHER" id="PTHR10357:SF216">
    <property type="entry name" value="MALTOOLIGOSYL TREHALOSE SYNTHASE-RELATED"/>
    <property type="match status" value="1"/>
</dbReference>
<sequence length="768" mass="84013">MKHRAPATRTPHSTYRLQVSPDFTLHDAARVVPYLHDLGVDWVYLSPILASEPGSTHGYDVVAFDHIDEERGGEAGLAAVSAEAKRLGMGVLVDIVPNHVGVATPAEDPWWWDVLKLGRESEHANAFDVDWAAGDGKIVIPVIGDDDEDAITIGGGEVRYHDQRFPLAPGTSTLEEQHYELVNWRTADDGLNYRRFFAVNTLAAVRVEDPEVFAETHVEVKRWFDEGLVDGLRVDHPDGLRDPKRYLDDLAALTGGAYVLVEKILEPGEELLDSWATSGTTGYDALALIDRVLTDPAGEAPLTALEDRLRGESVDWHRMVHDNKRAVADGILHSEVLRITREVGTYLDGRAADGGGSRPDEDSVADAVGELLACFPVYRSYLPEGREHLDQAFAAARDSRPDLATTYDVLEAVLHDEWGQPARRFQQTSGMVMAKGVEDCSFYRWSRLTSLNEVGGDPSIFSVGVDDFHAAMTARQAHWPDAMVTLSTHDTKRGEDVRARITALAEEPGHWERALDELLQLAPVPDPGFGSLLWQAVLGAWTADHLPDLRDRLHGYAEKAMREAGDRTTWTEPDEAYEAQVHAAVDAVFDDEGVQRVLLDLATRIDEPAQANSLAAKLLAITIPGVPDVYQGSELWETSLVDPDNRRPVDFDHRAAVLAGDAEDDAAAKLHVTCSALTLRRDRPELFTSYTPVTASGDAAGHVVAYDRGGAIAVVTRLPVGLAASGWGDTALDLPEGQWHDVLTGLDTDGRLADLLATHPVALLVRKD</sequence>
<dbReference type="InterPro" id="IPR012767">
    <property type="entry name" value="Trehalose_TreY"/>
</dbReference>
<reference evidence="2 3" key="1">
    <citation type="submission" date="2022-01" db="EMBL/GenBank/DDBJ databases">
        <title>Nocardioides sp. nov., an actinomycete isolated from mining soil.</title>
        <authorList>
            <person name="Liu L."/>
        </authorList>
    </citation>
    <scope>NUCLEOTIDE SEQUENCE [LARGE SCALE GENOMIC DNA]</scope>
    <source>
        <strain evidence="2 3">KLBMP 9356</strain>
    </source>
</reference>
<evidence type="ECO:0000313" key="3">
    <source>
        <dbReference type="Proteomes" id="UP001201161"/>
    </source>
</evidence>
<name>A0ABS9H981_9ACTN</name>
<dbReference type="NCBIfam" id="TIGR02401">
    <property type="entry name" value="trehalose_TreY"/>
    <property type="match status" value="1"/>
</dbReference>
<evidence type="ECO:0000259" key="1">
    <source>
        <dbReference type="SMART" id="SM00642"/>
    </source>
</evidence>
<dbReference type="Gene3D" id="1.10.10.470">
    <property type="entry name" value="Maltooligosyl trehalose synthase, domain 4"/>
    <property type="match status" value="1"/>
</dbReference>
<dbReference type="EMBL" id="JAKJHZ010000003">
    <property type="protein sequence ID" value="MCF6376786.1"/>
    <property type="molecule type" value="Genomic_DNA"/>
</dbReference>
<proteinExistence type="predicted"/>
<dbReference type="RefSeq" id="WP_236399387.1">
    <property type="nucleotide sequence ID" value="NZ_JAKJHZ010000003.1"/>
</dbReference>
<organism evidence="2 3">
    <name type="scientific">Nocardioides potassii</name>
    <dbReference type="NCBI Taxonomy" id="2911371"/>
    <lineage>
        <taxon>Bacteria</taxon>
        <taxon>Bacillati</taxon>
        <taxon>Actinomycetota</taxon>
        <taxon>Actinomycetes</taxon>
        <taxon>Propionibacteriales</taxon>
        <taxon>Nocardioidaceae</taxon>
        <taxon>Nocardioides</taxon>
    </lineage>
</organism>
<feature type="domain" description="Glycosyl hydrolase family 13 catalytic" evidence="1">
    <location>
        <begin position="18"/>
        <end position="661"/>
    </location>
</feature>
<dbReference type="Pfam" id="PF00128">
    <property type="entry name" value="Alpha-amylase"/>
    <property type="match status" value="1"/>
</dbReference>
<dbReference type="SUPFAM" id="SSF51445">
    <property type="entry name" value="(Trans)glycosidases"/>
    <property type="match status" value="1"/>
</dbReference>
<dbReference type="Gene3D" id="3.30.1590.10">
    <property type="entry name" value="Maltooligosyl trehalose synthase, domain 2"/>
    <property type="match status" value="1"/>
</dbReference>